<sequence>MKEHKPKIIVVGTSAGGMQALLKLFAPLPQNLPASIFIVQHISLDSSAPFLVDRLNKHTKLTCKVAVHEEEFEPGTVYFAPPDKHLLLNGTRMLVVKGPRENQFRPAIDPLFRSAAAHHGANVMGIILTGFMSDGVIGMECVKRCGGLTIVQHPDDAEFPVLPENVIRQVELDYVVPVSEMGIIVEELASQPLQESLTVPADIRQEALIAERVMSSATQTSIEDLDKAGSRTAYSCPDCGGGLWELSQEGTIVRYRCHSGHAYSQESLLTGMSNSLEETLWVALRTLEERRNILQKMSQNEFLKNNQRWSAMQDERIDEMKVHIERLRQLLSRSAEEDEEHLTELG</sequence>
<evidence type="ECO:0000313" key="6">
    <source>
        <dbReference type="EMBL" id="RAU82902.1"/>
    </source>
</evidence>
<dbReference type="InterPro" id="IPR000673">
    <property type="entry name" value="Sig_transdc_resp-reg_Me-estase"/>
</dbReference>
<dbReference type="Gene3D" id="3.40.50.180">
    <property type="entry name" value="Methylesterase CheB, C-terminal domain"/>
    <property type="match status" value="1"/>
</dbReference>
<dbReference type="Proteomes" id="UP000251692">
    <property type="component" value="Unassembled WGS sequence"/>
</dbReference>
<dbReference type="AlphaFoldDB" id="A0A364RF49"/>
<dbReference type="InterPro" id="IPR011247">
    <property type="entry name" value="Chemotax_prot-Glu_Me-esterase"/>
</dbReference>
<reference evidence="6 7" key="1">
    <citation type="submission" date="2018-06" db="EMBL/GenBank/DDBJ databases">
        <authorList>
            <person name="Liu Z.-W."/>
        </authorList>
    </citation>
    <scope>NUCLEOTIDE SEQUENCE [LARGE SCALE GENOMIC DNA]</scope>
    <source>
        <strain evidence="6 7">2b14</strain>
    </source>
</reference>
<dbReference type="InterPro" id="IPR035909">
    <property type="entry name" value="CheB_C"/>
</dbReference>
<dbReference type="PANTHER" id="PTHR42872:SF6">
    <property type="entry name" value="PROTEIN-GLUTAMATE METHYLESTERASE_PROTEIN-GLUTAMINE GLUTAMINASE"/>
    <property type="match status" value="1"/>
</dbReference>
<dbReference type="PIRSF" id="PIRSF036461">
    <property type="entry name" value="Chmtx_methlestr"/>
    <property type="match status" value="1"/>
</dbReference>
<dbReference type="PANTHER" id="PTHR42872">
    <property type="entry name" value="PROTEIN-GLUTAMATE METHYLESTERASE/PROTEIN-GLUTAMINE GLUTAMINASE"/>
    <property type="match status" value="1"/>
</dbReference>
<evidence type="ECO:0000256" key="3">
    <source>
        <dbReference type="ARBA" id="ARBA00048267"/>
    </source>
</evidence>
<dbReference type="CDD" id="cd16433">
    <property type="entry name" value="CheB"/>
    <property type="match status" value="1"/>
</dbReference>
<feature type="active site" evidence="4">
    <location>
        <position position="134"/>
    </location>
</feature>
<comment type="catalytic activity">
    <reaction evidence="3">
        <text>[protein]-L-glutamate 5-O-methyl ester + H2O = L-glutamyl-[protein] + methanol + H(+)</text>
        <dbReference type="Rhea" id="RHEA:23236"/>
        <dbReference type="Rhea" id="RHEA-COMP:10208"/>
        <dbReference type="Rhea" id="RHEA-COMP:10311"/>
        <dbReference type="ChEBI" id="CHEBI:15377"/>
        <dbReference type="ChEBI" id="CHEBI:15378"/>
        <dbReference type="ChEBI" id="CHEBI:17790"/>
        <dbReference type="ChEBI" id="CHEBI:29973"/>
        <dbReference type="ChEBI" id="CHEBI:82795"/>
        <dbReference type="EC" id="3.1.1.61"/>
    </reaction>
</comment>
<dbReference type="PROSITE" id="PS50122">
    <property type="entry name" value="CHEB"/>
    <property type="match status" value="1"/>
</dbReference>
<dbReference type="OrthoDB" id="1524092at2"/>
<comment type="caution">
    <text evidence="6">The sequence shown here is derived from an EMBL/GenBank/DDBJ whole genome shotgun (WGS) entry which is preliminary data.</text>
</comment>
<keyword evidence="1 4" id="KW-0378">Hydrolase</keyword>
<accession>A0A364RF49</accession>
<keyword evidence="7" id="KW-1185">Reference proteome</keyword>
<evidence type="ECO:0000256" key="2">
    <source>
        <dbReference type="ARBA" id="ARBA00039140"/>
    </source>
</evidence>
<protein>
    <recommendedName>
        <fullName evidence="2">protein-glutamate methylesterase</fullName>
        <ecNumber evidence="2">3.1.1.61</ecNumber>
    </recommendedName>
</protein>
<evidence type="ECO:0000259" key="5">
    <source>
        <dbReference type="PROSITE" id="PS50122"/>
    </source>
</evidence>
<dbReference type="RefSeq" id="WP_112305051.1">
    <property type="nucleotide sequence ID" value="NZ_QMDV01000002.1"/>
</dbReference>
<dbReference type="EC" id="3.1.1.61" evidence="2"/>
<evidence type="ECO:0000256" key="1">
    <source>
        <dbReference type="ARBA" id="ARBA00022801"/>
    </source>
</evidence>
<dbReference type="GO" id="GO:0006935">
    <property type="term" value="P:chemotaxis"/>
    <property type="evidence" value="ECO:0007669"/>
    <property type="project" value="UniProtKB-UniRule"/>
</dbReference>
<organism evidence="6 7">
    <name type="scientific">Pontibacter arcticus</name>
    <dbReference type="NCBI Taxonomy" id="2080288"/>
    <lineage>
        <taxon>Bacteria</taxon>
        <taxon>Pseudomonadati</taxon>
        <taxon>Bacteroidota</taxon>
        <taxon>Cytophagia</taxon>
        <taxon>Cytophagales</taxon>
        <taxon>Hymenobacteraceae</taxon>
        <taxon>Pontibacter</taxon>
    </lineage>
</organism>
<name>A0A364RF49_9BACT</name>
<dbReference type="EMBL" id="QMDV01000002">
    <property type="protein sequence ID" value="RAU82902.1"/>
    <property type="molecule type" value="Genomic_DNA"/>
</dbReference>
<reference evidence="6 7" key="2">
    <citation type="submission" date="2018-07" db="EMBL/GenBank/DDBJ databases">
        <title>Pontibacter sp. 2b14 genomic sequence and assembly.</title>
        <authorList>
            <person name="Du Z.-J."/>
        </authorList>
    </citation>
    <scope>NUCLEOTIDE SEQUENCE [LARGE SCALE GENOMIC DNA]</scope>
    <source>
        <strain evidence="6 7">2b14</strain>
    </source>
</reference>
<evidence type="ECO:0000256" key="4">
    <source>
        <dbReference type="PROSITE-ProRule" id="PRU00050"/>
    </source>
</evidence>
<dbReference type="GO" id="GO:0005737">
    <property type="term" value="C:cytoplasm"/>
    <property type="evidence" value="ECO:0007669"/>
    <property type="project" value="InterPro"/>
</dbReference>
<dbReference type="SUPFAM" id="SSF52738">
    <property type="entry name" value="Methylesterase CheB, C-terminal domain"/>
    <property type="match status" value="1"/>
</dbReference>
<dbReference type="Pfam" id="PF01339">
    <property type="entry name" value="CheB_methylest"/>
    <property type="match status" value="1"/>
</dbReference>
<feature type="domain" description="CheB-type methylesterase" evidence="5">
    <location>
        <begin position="7"/>
        <end position="182"/>
    </location>
</feature>
<gene>
    <name evidence="6" type="ORF">DP923_06550</name>
</gene>
<feature type="active site" evidence="4">
    <location>
        <position position="41"/>
    </location>
</feature>
<dbReference type="GO" id="GO:0008984">
    <property type="term" value="F:protein-glutamate methylesterase activity"/>
    <property type="evidence" value="ECO:0007669"/>
    <property type="project" value="UniProtKB-EC"/>
</dbReference>
<keyword evidence="4" id="KW-0145">Chemotaxis</keyword>
<feature type="active site" evidence="4">
    <location>
        <position position="14"/>
    </location>
</feature>
<dbReference type="GO" id="GO:0000156">
    <property type="term" value="F:phosphorelay response regulator activity"/>
    <property type="evidence" value="ECO:0007669"/>
    <property type="project" value="InterPro"/>
</dbReference>
<evidence type="ECO:0000313" key="7">
    <source>
        <dbReference type="Proteomes" id="UP000251692"/>
    </source>
</evidence>
<proteinExistence type="predicted"/>